<organism evidence="2 3">
    <name type="scientific">Mycolicibacterium wolinskyi</name>
    <dbReference type="NCBI Taxonomy" id="59750"/>
    <lineage>
        <taxon>Bacteria</taxon>
        <taxon>Bacillati</taxon>
        <taxon>Actinomycetota</taxon>
        <taxon>Actinomycetes</taxon>
        <taxon>Mycobacteriales</taxon>
        <taxon>Mycobacteriaceae</taxon>
        <taxon>Mycolicibacterium</taxon>
    </lineage>
</organism>
<comment type="caution">
    <text evidence="2">The sequence shown here is derived from an EMBL/GenBank/DDBJ whole genome shotgun (WGS) entry which is preliminary data.</text>
</comment>
<dbReference type="AlphaFoldDB" id="A0A132PQA3"/>
<dbReference type="EMBL" id="LGTW01000004">
    <property type="protein sequence ID" value="KWX24518.1"/>
    <property type="molecule type" value="Genomic_DNA"/>
</dbReference>
<feature type="transmembrane region" description="Helical" evidence="1">
    <location>
        <begin position="142"/>
        <end position="165"/>
    </location>
</feature>
<keyword evidence="1" id="KW-1133">Transmembrane helix</keyword>
<feature type="transmembrane region" description="Helical" evidence="1">
    <location>
        <begin position="29"/>
        <end position="52"/>
    </location>
</feature>
<feature type="transmembrane region" description="Helical" evidence="1">
    <location>
        <begin position="110"/>
        <end position="130"/>
    </location>
</feature>
<evidence type="ECO:0000313" key="3">
    <source>
        <dbReference type="Proteomes" id="UP000070612"/>
    </source>
</evidence>
<keyword evidence="1" id="KW-0472">Membrane</keyword>
<dbReference type="Proteomes" id="UP000070612">
    <property type="component" value="Unassembled WGS sequence"/>
</dbReference>
<name>A0A132PQA3_9MYCO</name>
<evidence type="ECO:0008006" key="4">
    <source>
        <dbReference type="Google" id="ProtNLM"/>
    </source>
</evidence>
<feature type="transmembrane region" description="Helical" evidence="1">
    <location>
        <begin position="64"/>
        <end position="89"/>
    </location>
</feature>
<dbReference type="STRING" id="59750.AWC31_21945"/>
<keyword evidence="3" id="KW-1185">Reference proteome</keyword>
<sequence length="175" mass="18937">MNASNRPVTQFSLPERLQHNWVRHRWTDWLLALIVVVGWLVFGRIGWLPVALTEVPEAARRTAYQILATVAATMGGFTLTSISILVNLLRTPMTAVDRLLPAGDKQRVGAAFVAALPALFALLVAALVGLTTDANTATGYWWVQAVIIGAALAAVASLARVVWILRRLLALSSDS</sequence>
<evidence type="ECO:0000313" key="2">
    <source>
        <dbReference type="EMBL" id="KWX24518.1"/>
    </source>
</evidence>
<dbReference type="RefSeq" id="WP_067845950.1">
    <property type="nucleotide sequence ID" value="NZ_LGTW01000004.1"/>
</dbReference>
<reference evidence="2 3" key="1">
    <citation type="submission" date="2015-07" db="EMBL/GenBank/DDBJ databases">
        <title>A draft genome sequence of Mycobacterium wolinskyi.</title>
        <authorList>
            <person name="de Man T.J."/>
            <person name="Perry K.A."/>
            <person name="Coulliette A.D."/>
            <person name="Jensen B."/>
            <person name="Toney N.C."/>
            <person name="Limbago B.M."/>
            <person name="Noble-Wang J."/>
        </authorList>
    </citation>
    <scope>NUCLEOTIDE SEQUENCE [LARGE SCALE GENOMIC DNA]</scope>
    <source>
        <strain evidence="2 3">CDC_01</strain>
    </source>
</reference>
<dbReference type="PATRIC" id="fig|59750.3.peg.5337"/>
<accession>A0A132PQA3</accession>
<keyword evidence="1" id="KW-0812">Transmembrane</keyword>
<evidence type="ECO:0000256" key="1">
    <source>
        <dbReference type="SAM" id="Phobius"/>
    </source>
</evidence>
<proteinExistence type="predicted"/>
<protein>
    <recommendedName>
        <fullName evidence="4">Transmembrane protein</fullName>
    </recommendedName>
</protein>
<gene>
    <name evidence="2" type="ORF">AFM11_07445</name>
</gene>